<dbReference type="Proteomes" id="UP001281410">
    <property type="component" value="Unassembled WGS sequence"/>
</dbReference>
<sequence>MSTSGSGSMTNIKKAFNMQRREQLDAEIARTFYSKGFSFHLARSPYYRSSYNFATSHCLPDYVPPRYNALRTTLLQREKANVHRFLAYICG</sequence>
<keyword evidence="2" id="KW-1185">Reference proteome</keyword>
<evidence type="ECO:0000313" key="2">
    <source>
        <dbReference type="Proteomes" id="UP001281410"/>
    </source>
</evidence>
<gene>
    <name evidence="1" type="ORF">Dsin_001531</name>
</gene>
<accession>A0AAE0B5G3</accession>
<protein>
    <submittedName>
        <fullName evidence="1">Uncharacterized protein</fullName>
    </submittedName>
</protein>
<comment type="caution">
    <text evidence="1">The sequence shown here is derived from an EMBL/GenBank/DDBJ whole genome shotgun (WGS) entry which is preliminary data.</text>
</comment>
<name>A0AAE0B5G3_9ROSI</name>
<organism evidence="1 2">
    <name type="scientific">Dipteronia sinensis</name>
    <dbReference type="NCBI Taxonomy" id="43782"/>
    <lineage>
        <taxon>Eukaryota</taxon>
        <taxon>Viridiplantae</taxon>
        <taxon>Streptophyta</taxon>
        <taxon>Embryophyta</taxon>
        <taxon>Tracheophyta</taxon>
        <taxon>Spermatophyta</taxon>
        <taxon>Magnoliopsida</taxon>
        <taxon>eudicotyledons</taxon>
        <taxon>Gunneridae</taxon>
        <taxon>Pentapetalae</taxon>
        <taxon>rosids</taxon>
        <taxon>malvids</taxon>
        <taxon>Sapindales</taxon>
        <taxon>Sapindaceae</taxon>
        <taxon>Hippocastanoideae</taxon>
        <taxon>Acereae</taxon>
        <taxon>Dipteronia</taxon>
    </lineage>
</organism>
<proteinExistence type="predicted"/>
<reference evidence="1" key="1">
    <citation type="journal article" date="2023" name="Plant J.">
        <title>Genome sequences and population genomics provide insights into the demographic history, inbreeding, and mutation load of two 'living fossil' tree species of Dipteronia.</title>
        <authorList>
            <person name="Feng Y."/>
            <person name="Comes H.P."/>
            <person name="Chen J."/>
            <person name="Zhu S."/>
            <person name="Lu R."/>
            <person name="Zhang X."/>
            <person name="Li P."/>
            <person name="Qiu J."/>
            <person name="Olsen K.M."/>
            <person name="Qiu Y."/>
        </authorList>
    </citation>
    <scope>NUCLEOTIDE SEQUENCE</scope>
    <source>
        <strain evidence="1">NBL</strain>
    </source>
</reference>
<dbReference type="AlphaFoldDB" id="A0AAE0B5G3"/>
<dbReference type="EMBL" id="JANJYJ010000001">
    <property type="protein sequence ID" value="KAK3229650.1"/>
    <property type="molecule type" value="Genomic_DNA"/>
</dbReference>
<evidence type="ECO:0000313" key="1">
    <source>
        <dbReference type="EMBL" id="KAK3229650.1"/>
    </source>
</evidence>